<proteinExistence type="predicted"/>
<protein>
    <submittedName>
        <fullName evidence="4">Peptidase propeptide and YpeB domain protein</fullName>
    </submittedName>
</protein>
<dbReference type="Pfam" id="PF03413">
    <property type="entry name" value="PepSY"/>
    <property type="match status" value="1"/>
</dbReference>
<feature type="compositionally biased region" description="Acidic residues" evidence="1">
    <location>
        <begin position="149"/>
        <end position="168"/>
    </location>
</feature>
<feature type="signal peptide" evidence="2">
    <location>
        <begin position="1"/>
        <end position="25"/>
    </location>
</feature>
<feature type="compositionally biased region" description="Basic and acidic residues" evidence="1">
    <location>
        <begin position="53"/>
        <end position="67"/>
    </location>
</feature>
<dbReference type="STRING" id="1765722.AT728_16930"/>
<evidence type="ECO:0000313" key="5">
    <source>
        <dbReference type="Proteomes" id="UP000054804"/>
    </source>
</evidence>
<dbReference type="InterPro" id="IPR025711">
    <property type="entry name" value="PepSY"/>
</dbReference>
<accession>A0A0W7WZQ8</accession>
<gene>
    <name evidence="4" type="ORF">AT728_16930</name>
</gene>
<reference evidence="4 5" key="1">
    <citation type="submission" date="2015-12" db="EMBL/GenBank/DDBJ databases">
        <title>Draft genome sequence of Streptomyces silvensis ATCC 53525, a producer of novel hormone antagonists.</title>
        <authorList>
            <person name="Johnston C.W."/>
            <person name="Li Y."/>
            <person name="Magarvey N.A."/>
        </authorList>
    </citation>
    <scope>NUCLEOTIDE SEQUENCE [LARGE SCALE GENOMIC DNA]</scope>
    <source>
        <strain evidence="4 5">ATCC 53525</strain>
    </source>
</reference>
<name>A0A0W7WZQ8_9ACTN</name>
<feature type="region of interest" description="Disordered" evidence="1">
    <location>
        <begin position="26"/>
        <end position="87"/>
    </location>
</feature>
<evidence type="ECO:0000256" key="1">
    <source>
        <dbReference type="SAM" id="MobiDB-lite"/>
    </source>
</evidence>
<evidence type="ECO:0000259" key="3">
    <source>
        <dbReference type="Pfam" id="PF03413"/>
    </source>
</evidence>
<feature type="chain" id="PRO_5039406505" evidence="2">
    <location>
        <begin position="26"/>
        <end position="242"/>
    </location>
</feature>
<evidence type="ECO:0000313" key="4">
    <source>
        <dbReference type="EMBL" id="KUF16057.1"/>
    </source>
</evidence>
<keyword evidence="2" id="KW-0732">Signal</keyword>
<dbReference type="Proteomes" id="UP000054804">
    <property type="component" value="Unassembled WGS sequence"/>
</dbReference>
<dbReference type="RefSeq" id="WP_058849546.1">
    <property type="nucleotide sequence ID" value="NZ_LOCL01000039.1"/>
</dbReference>
<feature type="region of interest" description="Disordered" evidence="1">
    <location>
        <begin position="125"/>
        <end position="206"/>
    </location>
</feature>
<dbReference type="OrthoDB" id="4336385at2"/>
<dbReference type="Gene3D" id="3.10.450.40">
    <property type="match status" value="2"/>
</dbReference>
<evidence type="ECO:0000256" key="2">
    <source>
        <dbReference type="SAM" id="SignalP"/>
    </source>
</evidence>
<dbReference type="EMBL" id="LOCL01000039">
    <property type="protein sequence ID" value="KUF16057.1"/>
    <property type="molecule type" value="Genomic_DNA"/>
</dbReference>
<sequence>MKRNIVIATITAAALVGGGTATAFALGGDDEPSAAGRSSVQLKDHDDRDDDRDDARDDDRDDARDDARDDQDDKAEDAAEAKGAKVSAAEAIAAALKSAPGTAVSADLDEDDGALVWDVDVLGKDGRTWHSVEVDPGTGKVLGSHVERDDDGADGDDGADSDDSDDAAEDARVAAAVKGSSVTAGEAAKAAGGKGTVTSVDIDDDGSRVDVWDVETVSADGTEGHWNVDLGSGKVTADRSDD</sequence>
<organism evidence="4 5">
    <name type="scientific">Streptomyces silvensis</name>
    <dbReference type="NCBI Taxonomy" id="1765722"/>
    <lineage>
        <taxon>Bacteria</taxon>
        <taxon>Bacillati</taxon>
        <taxon>Actinomycetota</taxon>
        <taxon>Actinomycetes</taxon>
        <taxon>Kitasatosporales</taxon>
        <taxon>Streptomycetaceae</taxon>
        <taxon>Streptomyces</taxon>
    </lineage>
</organism>
<keyword evidence="5" id="KW-1185">Reference proteome</keyword>
<feature type="domain" description="PepSY" evidence="3">
    <location>
        <begin position="85"/>
        <end position="144"/>
    </location>
</feature>
<feature type="region of interest" description="Disordered" evidence="1">
    <location>
        <begin position="222"/>
        <end position="242"/>
    </location>
</feature>
<dbReference type="AlphaFoldDB" id="A0A0W7WZQ8"/>
<comment type="caution">
    <text evidence="4">The sequence shown here is derived from an EMBL/GenBank/DDBJ whole genome shotgun (WGS) entry which is preliminary data.</text>
</comment>